<dbReference type="OrthoDB" id="9842534at2"/>
<feature type="region of interest" description="Disordered" evidence="1">
    <location>
        <begin position="326"/>
        <end position="356"/>
    </location>
</feature>
<evidence type="ECO:0000313" key="2">
    <source>
        <dbReference type="EMBL" id="KKO47154.1"/>
    </source>
</evidence>
<evidence type="ECO:0000313" key="3">
    <source>
        <dbReference type="Proteomes" id="UP000034228"/>
    </source>
</evidence>
<accession>A0A0M2V9Q1</accession>
<organism evidence="2 3">
    <name type="scientific">Arsukibacterium ikkense</name>
    <dbReference type="NCBI Taxonomy" id="336831"/>
    <lineage>
        <taxon>Bacteria</taxon>
        <taxon>Pseudomonadati</taxon>
        <taxon>Pseudomonadota</taxon>
        <taxon>Gammaproteobacteria</taxon>
        <taxon>Chromatiales</taxon>
        <taxon>Chromatiaceae</taxon>
        <taxon>Arsukibacterium</taxon>
    </lineage>
</organism>
<keyword evidence="3" id="KW-1185">Reference proteome</keyword>
<comment type="caution">
    <text evidence="2">The sequence shown here is derived from an EMBL/GenBank/DDBJ whole genome shotgun (WGS) entry which is preliminary data.</text>
</comment>
<feature type="compositionally biased region" description="Polar residues" evidence="1">
    <location>
        <begin position="340"/>
        <end position="356"/>
    </location>
</feature>
<reference evidence="2 3" key="1">
    <citation type="submission" date="2015-03" db="EMBL/GenBank/DDBJ databases">
        <title>Draft genome sequences of two protease-producing strains of Arsukibacterium isolated from two cold and alkaline environments.</title>
        <authorList>
            <person name="Lylloff J.E."/>
            <person name="Skov L.B."/>
            <person name="Jepsen M."/>
            <person name="Hallin P.F."/>
            <person name="Sorensen S.J."/>
            <person name="Stougaard P."/>
            <person name="Glaring M.A."/>
        </authorList>
    </citation>
    <scope>NUCLEOTIDE SEQUENCE [LARGE SCALE GENOMIC DNA]</scope>
    <source>
        <strain evidence="2 3">GCM72</strain>
    </source>
</reference>
<gene>
    <name evidence="2" type="ORF">WG68_00415</name>
</gene>
<dbReference type="AlphaFoldDB" id="A0A0M2V9Q1"/>
<dbReference type="EMBL" id="LAHO01000001">
    <property type="protein sequence ID" value="KKO47154.1"/>
    <property type="molecule type" value="Genomic_DNA"/>
</dbReference>
<proteinExistence type="predicted"/>
<evidence type="ECO:0000256" key="1">
    <source>
        <dbReference type="SAM" id="MobiDB-lite"/>
    </source>
</evidence>
<dbReference type="RefSeq" id="WP_046555683.1">
    <property type="nucleotide sequence ID" value="NZ_LAHO01000001.1"/>
</dbReference>
<dbReference type="Proteomes" id="UP000034228">
    <property type="component" value="Unassembled WGS sequence"/>
</dbReference>
<sequence length="356" mass="40452">MKISDFSYIGRFLFRTEALGSILCHYYTASVEAEVRRWLAENIEADAEQLVRFLITKLCVVSENLKDPSEVRISSEQSLWLTKDELESFCINLISHNRQIIQQVKVNKYKSAVGEERRFTIDFKRLVTDEQKRVGVKDNCSYLLYMLKDYHKNHHRQMLDKFKSMSGSFSVTTRNLFEENMLLSDKIHKGALGSPRYSDEIASLPQIPTNPVYETNRSINLLANEMRAVSLLVDNMNELGIRMNLDSASNAKKAQRWNNLMFLLGISTLVITAVFSYQGLRSANQSSMTLESLMERQNALLISQGETQKNLLESLPSLLKAAQISLGQSNADAEQEQPSEKTMGNEQKDPTLTSGS</sequence>
<name>A0A0M2V9Q1_9GAMM</name>
<protein>
    <submittedName>
        <fullName evidence="2">Uncharacterized protein</fullName>
    </submittedName>
</protein>
<dbReference type="STRING" id="336831.WG68_00415"/>